<evidence type="ECO:0000256" key="2">
    <source>
        <dbReference type="SAM" id="Phobius"/>
    </source>
</evidence>
<evidence type="ECO:0000313" key="4">
    <source>
        <dbReference type="Proteomes" id="UP000245207"/>
    </source>
</evidence>
<dbReference type="InterPro" id="IPR040256">
    <property type="entry name" value="At4g02000-like"/>
</dbReference>
<evidence type="ECO:0000256" key="1">
    <source>
        <dbReference type="SAM" id="MobiDB-lite"/>
    </source>
</evidence>
<dbReference type="PANTHER" id="PTHR31286:SF99">
    <property type="entry name" value="DUF4283 DOMAIN-CONTAINING PROTEIN"/>
    <property type="match status" value="1"/>
</dbReference>
<feature type="region of interest" description="Disordered" evidence="1">
    <location>
        <begin position="102"/>
        <end position="263"/>
    </location>
</feature>
<keyword evidence="2" id="KW-1133">Transmembrane helix</keyword>
<organism evidence="3 4">
    <name type="scientific">Artemisia annua</name>
    <name type="common">Sweet wormwood</name>
    <dbReference type="NCBI Taxonomy" id="35608"/>
    <lineage>
        <taxon>Eukaryota</taxon>
        <taxon>Viridiplantae</taxon>
        <taxon>Streptophyta</taxon>
        <taxon>Embryophyta</taxon>
        <taxon>Tracheophyta</taxon>
        <taxon>Spermatophyta</taxon>
        <taxon>Magnoliopsida</taxon>
        <taxon>eudicotyledons</taxon>
        <taxon>Gunneridae</taxon>
        <taxon>Pentapetalae</taxon>
        <taxon>asterids</taxon>
        <taxon>campanulids</taxon>
        <taxon>Asterales</taxon>
        <taxon>Asteraceae</taxon>
        <taxon>Asteroideae</taxon>
        <taxon>Anthemideae</taxon>
        <taxon>Artemisiinae</taxon>
        <taxon>Artemisia</taxon>
    </lineage>
</organism>
<proteinExistence type="predicted"/>
<feature type="transmembrane region" description="Helical" evidence="2">
    <location>
        <begin position="661"/>
        <end position="680"/>
    </location>
</feature>
<keyword evidence="2" id="KW-0472">Membrane</keyword>
<dbReference type="PANTHER" id="PTHR31286">
    <property type="entry name" value="GLYCINE-RICH CELL WALL STRUCTURAL PROTEIN 1.8-LIKE"/>
    <property type="match status" value="1"/>
</dbReference>
<feature type="compositionally biased region" description="Low complexity" evidence="1">
    <location>
        <begin position="147"/>
        <end position="169"/>
    </location>
</feature>
<feature type="compositionally biased region" description="Low complexity" evidence="1">
    <location>
        <begin position="229"/>
        <end position="255"/>
    </location>
</feature>
<feature type="compositionally biased region" description="Basic and acidic residues" evidence="1">
    <location>
        <begin position="193"/>
        <end position="203"/>
    </location>
</feature>
<sequence length="840" mass="93460">MTRKKESHKRMTTAICEKPYGRASFARVLVEIDSSNALVDNVELWYKSLGKILKLWVEYTWVPPRCEECKVYGHYLSECAKKVNTVSKVNKDGENVKAVGVTKSTSNGENKNGEEEEGWQTAGNRRNMRNGGYNTRQGPVGGYNAKRGSYNDRGGGNNRSNVNVGGTRVVQKKTEPVNTGSVGKVDESVVANDRGEPANKDSSKVNIGNASTNGKSKSVNGDQKLNMANKNSGNKNGNVSTNGNKNNMGSNSSDGLSSKNLVGDKPVATSNRFDLLSEEGVSESNDPWKVVKELVTVACNTSVPINKDILKGWNDEMVKFYTVKWNNRASKSGSIKLQLETEMKSLVHQIVQLNRNLNMNAKVNAEKMLKSSGVNNQSSSGVSLSKPVVLMLVCWFCLGTGLWKCNKVFDRGEICLTISYALQRIGLASALACFLGVWSLASYALQNRIWISALAVLFWIMRSSDQADGVYVYWVCSFRLSTGLWECNQIFEQGEGILCNLLCTTEGKIAFCAGHWSVGSGYTWLRTTGTDLNFCAVILFWIRSRFGQTVSVLLSCFAVEVMWERLVSIDWVCCFDDLAFHGILKSAFGFLLLWLLLHCYGISAIGCNFPLFSLSISAFYELYSYGDVWRYIGWSLCKCPCIQSMGMVLDQAYYYAKTRIGLASALACFLGVWSLASYALQNRTWISALAVLFWIMRSSDQADGVYVYWVCSFRLSTGLWECNQIFERGEGILCNLLCTTEGKIAFCAGHWSVGCGYTWLCTTGTDLNFCAGILFWIRSRFGQTGMALIIWFTVFYIGWVFSMFWFGYGLFWDIGGFSVSVLLSCFAVEIMWESARLKVA</sequence>
<keyword evidence="2" id="KW-0812">Transmembrane</keyword>
<dbReference type="AlphaFoldDB" id="A0A2U1PFX9"/>
<accession>A0A2U1PFX9</accession>
<dbReference type="Proteomes" id="UP000245207">
    <property type="component" value="Unassembled WGS sequence"/>
</dbReference>
<feature type="compositionally biased region" description="Low complexity" evidence="1">
    <location>
        <begin position="123"/>
        <end position="132"/>
    </location>
</feature>
<feature type="transmembrane region" description="Helical" evidence="2">
    <location>
        <begin position="789"/>
        <end position="808"/>
    </location>
</feature>
<feature type="transmembrane region" description="Helical" evidence="2">
    <location>
        <begin position="757"/>
        <end position="777"/>
    </location>
</feature>
<dbReference type="EMBL" id="PKPP01001215">
    <property type="protein sequence ID" value="PWA84567.1"/>
    <property type="molecule type" value="Genomic_DNA"/>
</dbReference>
<feature type="transmembrane region" description="Helical" evidence="2">
    <location>
        <begin position="814"/>
        <end position="832"/>
    </location>
</feature>
<keyword evidence="4" id="KW-1185">Reference proteome</keyword>
<protein>
    <recommendedName>
        <fullName evidence="5">Zinc knuckle CX2CX4HX4C</fullName>
    </recommendedName>
</protein>
<evidence type="ECO:0008006" key="5">
    <source>
        <dbReference type="Google" id="ProtNLM"/>
    </source>
</evidence>
<comment type="caution">
    <text evidence="3">The sequence shown here is derived from an EMBL/GenBank/DDBJ whole genome shotgun (WGS) entry which is preliminary data.</text>
</comment>
<evidence type="ECO:0000313" key="3">
    <source>
        <dbReference type="EMBL" id="PWA84567.1"/>
    </source>
</evidence>
<feature type="transmembrane region" description="Helical" evidence="2">
    <location>
        <begin position="588"/>
        <end position="611"/>
    </location>
</feature>
<gene>
    <name evidence="3" type="ORF">CTI12_AA104240</name>
</gene>
<feature type="compositionally biased region" description="Polar residues" evidence="1">
    <location>
        <begin position="204"/>
        <end position="228"/>
    </location>
</feature>
<reference evidence="3 4" key="1">
    <citation type="journal article" date="2018" name="Mol. Plant">
        <title>The genome of Artemisia annua provides insight into the evolution of Asteraceae family and artemisinin biosynthesis.</title>
        <authorList>
            <person name="Shen Q."/>
            <person name="Zhang L."/>
            <person name="Liao Z."/>
            <person name="Wang S."/>
            <person name="Yan T."/>
            <person name="Shi P."/>
            <person name="Liu M."/>
            <person name="Fu X."/>
            <person name="Pan Q."/>
            <person name="Wang Y."/>
            <person name="Lv Z."/>
            <person name="Lu X."/>
            <person name="Zhang F."/>
            <person name="Jiang W."/>
            <person name="Ma Y."/>
            <person name="Chen M."/>
            <person name="Hao X."/>
            <person name="Li L."/>
            <person name="Tang Y."/>
            <person name="Lv G."/>
            <person name="Zhou Y."/>
            <person name="Sun X."/>
            <person name="Brodelius P.E."/>
            <person name="Rose J.K.C."/>
            <person name="Tang K."/>
        </authorList>
    </citation>
    <scope>NUCLEOTIDE SEQUENCE [LARGE SCALE GENOMIC DNA]</scope>
    <source>
        <strain evidence="4">cv. Huhao1</strain>
        <tissue evidence="3">Leaf</tissue>
    </source>
</reference>
<name>A0A2U1PFX9_ARTAN</name>